<dbReference type="EMBL" id="JAPWTK010000018">
    <property type="protein sequence ID" value="KAJ8958290.1"/>
    <property type="molecule type" value="Genomic_DNA"/>
</dbReference>
<evidence type="ECO:0008006" key="4">
    <source>
        <dbReference type="Google" id="ProtNLM"/>
    </source>
</evidence>
<sequence>MDYSILTLTFCLSITVCAQQLGKINDKCRTVQECGNFGYLCARNRTCQCLHPLYVPNKEGEECVGIIDQKCRYDSHCIEGAFCEGQKICKCKDYLYPNEDGLCSSHS</sequence>
<dbReference type="Proteomes" id="UP001162162">
    <property type="component" value="Unassembled WGS sequence"/>
</dbReference>
<organism evidence="2 3">
    <name type="scientific">Aromia moschata</name>
    <dbReference type="NCBI Taxonomy" id="1265417"/>
    <lineage>
        <taxon>Eukaryota</taxon>
        <taxon>Metazoa</taxon>
        <taxon>Ecdysozoa</taxon>
        <taxon>Arthropoda</taxon>
        <taxon>Hexapoda</taxon>
        <taxon>Insecta</taxon>
        <taxon>Pterygota</taxon>
        <taxon>Neoptera</taxon>
        <taxon>Endopterygota</taxon>
        <taxon>Coleoptera</taxon>
        <taxon>Polyphaga</taxon>
        <taxon>Cucujiformia</taxon>
        <taxon>Chrysomeloidea</taxon>
        <taxon>Cerambycidae</taxon>
        <taxon>Cerambycinae</taxon>
        <taxon>Callichromatini</taxon>
        <taxon>Aromia</taxon>
    </lineage>
</organism>
<feature type="signal peptide" evidence="1">
    <location>
        <begin position="1"/>
        <end position="18"/>
    </location>
</feature>
<evidence type="ECO:0000256" key="1">
    <source>
        <dbReference type="SAM" id="SignalP"/>
    </source>
</evidence>
<gene>
    <name evidence="2" type="ORF">NQ318_017436</name>
</gene>
<keyword evidence="1" id="KW-0732">Signal</keyword>
<evidence type="ECO:0000313" key="3">
    <source>
        <dbReference type="Proteomes" id="UP001162162"/>
    </source>
</evidence>
<protein>
    <recommendedName>
        <fullName evidence="4">EB domain-containing protein</fullName>
    </recommendedName>
</protein>
<accession>A0AAV8Z402</accession>
<dbReference type="AlphaFoldDB" id="A0AAV8Z402"/>
<reference evidence="2" key="1">
    <citation type="journal article" date="2023" name="Insect Mol. Biol.">
        <title>Genome sequencing provides insights into the evolution of gene families encoding plant cell wall-degrading enzymes in longhorned beetles.</title>
        <authorList>
            <person name="Shin N.R."/>
            <person name="Okamura Y."/>
            <person name="Kirsch R."/>
            <person name="Pauchet Y."/>
        </authorList>
    </citation>
    <scope>NUCLEOTIDE SEQUENCE</scope>
    <source>
        <strain evidence="2">AMC_N1</strain>
    </source>
</reference>
<evidence type="ECO:0000313" key="2">
    <source>
        <dbReference type="EMBL" id="KAJ8958290.1"/>
    </source>
</evidence>
<comment type="caution">
    <text evidence="2">The sequence shown here is derived from an EMBL/GenBank/DDBJ whole genome shotgun (WGS) entry which is preliminary data.</text>
</comment>
<name>A0AAV8Z402_9CUCU</name>
<proteinExistence type="predicted"/>
<keyword evidence="3" id="KW-1185">Reference proteome</keyword>
<feature type="chain" id="PRO_5043709566" description="EB domain-containing protein" evidence="1">
    <location>
        <begin position="19"/>
        <end position="107"/>
    </location>
</feature>